<dbReference type="PANTHER" id="PTHR48475">
    <property type="entry name" value="RIBONUCLEASE H"/>
    <property type="match status" value="1"/>
</dbReference>
<reference evidence="2" key="2">
    <citation type="submission" date="2021-03" db="UniProtKB">
        <authorList>
            <consortium name="EnsemblPlants"/>
        </authorList>
    </citation>
    <scope>IDENTIFICATION</scope>
</reference>
<dbReference type="GO" id="GO:0004523">
    <property type="term" value="F:RNA-DNA hybrid ribonuclease activity"/>
    <property type="evidence" value="ECO:0007669"/>
    <property type="project" value="InterPro"/>
</dbReference>
<organism evidence="2 3">
    <name type="scientific">Chenopodium quinoa</name>
    <name type="common">Quinoa</name>
    <dbReference type="NCBI Taxonomy" id="63459"/>
    <lineage>
        <taxon>Eukaryota</taxon>
        <taxon>Viridiplantae</taxon>
        <taxon>Streptophyta</taxon>
        <taxon>Embryophyta</taxon>
        <taxon>Tracheophyta</taxon>
        <taxon>Spermatophyta</taxon>
        <taxon>Magnoliopsida</taxon>
        <taxon>eudicotyledons</taxon>
        <taxon>Gunneridae</taxon>
        <taxon>Pentapetalae</taxon>
        <taxon>Caryophyllales</taxon>
        <taxon>Chenopodiaceae</taxon>
        <taxon>Chenopodioideae</taxon>
        <taxon>Atripliceae</taxon>
        <taxon>Chenopodium</taxon>
    </lineage>
</organism>
<dbReference type="CDD" id="cd09279">
    <property type="entry name" value="RNase_HI_like"/>
    <property type="match status" value="1"/>
</dbReference>
<dbReference type="PROSITE" id="PS50879">
    <property type="entry name" value="RNASE_H_1"/>
    <property type="match status" value="1"/>
</dbReference>
<feature type="domain" description="RNase H type-1" evidence="1">
    <location>
        <begin position="8"/>
        <end position="137"/>
    </location>
</feature>
<dbReference type="EnsemblPlants" id="AUR62024030-RA">
    <property type="protein sequence ID" value="AUR62024030-RA:cds"/>
    <property type="gene ID" value="AUR62024030"/>
</dbReference>
<protein>
    <recommendedName>
        <fullName evidence="1">RNase H type-1 domain-containing protein</fullName>
    </recommendedName>
</protein>
<dbReference type="InterPro" id="IPR002156">
    <property type="entry name" value="RNaseH_domain"/>
</dbReference>
<evidence type="ECO:0000259" key="1">
    <source>
        <dbReference type="PROSITE" id="PS50879"/>
    </source>
</evidence>
<keyword evidence="3" id="KW-1185">Reference proteome</keyword>
<dbReference type="GO" id="GO:0003676">
    <property type="term" value="F:nucleic acid binding"/>
    <property type="evidence" value="ECO:0007669"/>
    <property type="project" value="InterPro"/>
</dbReference>
<dbReference type="SUPFAM" id="SSF53098">
    <property type="entry name" value="Ribonuclease H-like"/>
    <property type="match status" value="1"/>
</dbReference>
<dbReference type="Pfam" id="PF13456">
    <property type="entry name" value="RVT_3"/>
    <property type="match status" value="1"/>
</dbReference>
<dbReference type="Gene3D" id="3.30.420.10">
    <property type="entry name" value="Ribonuclease H-like superfamily/Ribonuclease H"/>
    <property type="match status" value="1"/>
</dbReference>
<dbReference type="AlphaFoldDB" id="A0A803M6F7"/>
<dbReference type="Gramene" id="AUR62024030-RA">
    <property type="protein sequence ID" value="AUR62024030-RA:cds"/>
    <property type="gene ID" value="AUR62024030"/>
</dbReference>
<dbReference type="Proteomes" id="UP000596660">
    <property type="component" value="Unplaced"/>
</dbReference>
<dbReference type="InterPro" id="IPR036397">
    <property type="entry name" value="RNaseH_sf"/>
</dbReference>
<name>A0A803M6F7_CHEQI</name>
<dbReference type="PANTHER" id="PTHR48475:SF1">
    <property type="entry name" value="RNASE H TYPE-1 DOMAIN-CONTAINING PROTEIN"/>
    <property type="match status" value="1"/>
</dbReference>
<reference evidence="2" key="1">
    <citation type="journal article" date="2017" name="Nature">
        <title>The genome of Chenopodium quinoa.</title>
        <authorList>
            <person name="Jarvis D.E."/>
            <person name="Ho Y.S."/>
            <person name="Lightfoot D.J."/>
            <person name="Schmoeckel S.M."/>
            <person name="Li B."/>
            <person name="Borm T.J.A."/>
            <person name="Ohyanagi H."/>
            <person name="Mineta K."/>
            <person name="Michell C.T."/>
            <person name="Saber N."/>
            <person name="Kharbatia N.M."/>
            <person name="Rupper R.R."/>
            <person name="Sharp A.R."/>
            <person name="Dally N."/>
            <person name="Boughton B.A."/>
            <person name="Woo Y.H."/>
            <person name="Gao G."/>
            <person name="Schijlen E.G.W.M."/>
            <person name="Guo X."/>
            <person name="Momin A.A."/>
            <person name="Negrao S."/>
            <person name="Al-Babili S."/>
            <person name="Gehring C."/>
            <person name="Roessner U."/>
            <person name="Jung C."/>
            <person name="Murphy K."/>
            <person name="Arold S.T."/>
            <person name="Gojobori T."/>
            <person name="van der Linden C.G."/>
            <person name="van Loo E.N."/>
            <person name="Jellen E.N."/>
            <person name="Maughan P.J."/>
            <person name="Tester M."/>
        </authorList>
    </citation>
    <scope>NUCLEOTIDE SEQUENCE [LARGE SCALE GENOMIC DNA]</scope>
    <source>
        <strain evidence="2">cv. PI 614886</strain>
    </source>
</reference>
<dbReference type="InterPro" id="IPR012337">
    <property type="entry name" value="RNaseH-like_sf"/>
</dbReference>
<proteinExistence type="predicted"/>
<accession>A0A803M6F7</accession>
<dbReference type="OMA" id="EDKPWTM"/>
<sequence>MENVGVQEDKPWTMFFDGSSRRELAGDGIVTYSPSGVVTKMTITFSTQCTNNRAEFEAMVIVLRTLKDTGVTRVKVLSDYQWVIAQVNKEYKGNSPLALTFASIVRVLINAFEFIQISRILRDKNKEANFLAHKALPDCEGFDE</sequence>
<evidence type="ECO:0000313" key="2">
    <source>
        <dbReference type="EnsemblPlants" id="AUR62024030-RA:cds"/>
    </source>
</evidence>
<evidence type="ECO:0000313" key="3">
    <source>
        <dbReference type="Proteomes" id="UP000596660"/>
    </source>
</evidence>